<dbReference type="SUPFAM" id="SSF100950">
    <property type="entry name" value="NagB/RpiA/CoA transferase-like"/>
    <property type="match status" value="1"/>
</dbReference>
<keyword evidence="1" id="KW-0678">Repressor</keyword>
<accession>A0A1M5QS13</accession>
<evidence type="ECO:0000256" key="1">
    <source>
        <dbReference type="ARBA" id="ARBA00022491"/>
    </source>
</evidence>
<evidence type="ECO:0000313" key="5">
    <source>
        <dbReference type="EMBL" id="SHH16945.1"/>
    </source>
</evidence>
<dbReference type="Gene3D" id="1.10.10.10">
    <property type="entry name" value="Winged helix-like DNA-binding domain superfamily/Winged helix DNA-binding domain"/>
    <property type="match status" value="1"/>
</dbReference>
<dbReference type="Pfam" id="PF00455">
    <property type="entry name" value="DeoRC"/>
    <property type="match status" value="1"/>
</dbReference>
<dbReference type="OrthoDB" id="9814815at2"/>
<keyword evidence="2" id="KW-0805">Transcription regulation</keyword>
<dbReference type="InterPro" id="IPR001034">
    <property type="entry name" value="DeoR_HTH"/>
</dbReference>
<dbReference type="Gene3D" id="3.40.50.1360">
    <property type="match status" value="1"/>
</dbReference>
<feature type="domain" description="HTH deoR-type" evidence="4">
    <location>
        <begin position="1"/>
        <end position="56"/>
    </location>
</feature>
<dbReference type="InterPro" id="IPR037171">
    <property type="entry name" value="NagB/RpiA_transferase-like"/>
</dbReference>
<dbReference type="SMART" id="SM01134">
    <property type="entry name" value="DeoRC"/>
    <property type="match status" value="1"/>
</dbReference>
<dbReference type="InterPro" id="IPR036390">
    <property type="entry name" value="WH_DNA-bd_sf"/>
</dbReference>
<dbReference type="PANTHER" id="PTHR30363">
    <property type="entry name" value="HTH-TYPE TRANSCRIPTIONAL REGULATOR SRLR-RELATED"/>
    <property type="match status" value="1"/>
</dbReference>
<protein>
    <submittedName>
        <fullName evidence="5">Transcriptional regulator, DeoR family</fullName>
    </submittedName>
</protein>
<dbReference type="InterPro" id="IPR011991">
    <property type="entry name" value="ArsR-like_HTH"/>
</dbReference>
<dbReference type="PANTHER" id="PTHR30363:SF4">
    <property type="entry name" value="GLYCEROL-3-PHOSPHATE REGULON REPRESSOR"/>
    <property type="match status" value="1"/>
</dbReference>
<dbReference type="InterPro" id="IPR050313">
    <property type="entry name" value="Carb_Metab_HTH_regulators"/>
</dbReference>
<evidence type="ECO:0000256" key="2">
    <source>
        <dbReference type="ARBA" id="ARBA00023015"/>
    </source>
</evidence>
<keyword evidence="3" id="KW-0804">Transcription</keyword>
<dbReference type="STRING" id="870908.SAMN04488044_2091"/>
<organism evidence="5 6">
    <name type="scientific">Cognatishimia maritima</name>
    <dbReference type="NCBI Taxonomy" id="870908"/>
    <lineage>
        <taxon>Bacteria</taxon>
        <taxon>Pseudomonadati</taxon>
        <taxon>Pseudomonadota</taxon>
        <taxon>Alphaproteobacteria</taxon>
        <taxon>Rhodobacterales</taxon>
        <taxon>Paracoccaceae</taxon>
        <taxon>Cognatishimia</taxon>
    </lineage>
</organism>
<dbReference type="PRINTS" id="PR00037">
    <property type="entry name" value="HTHLACR"/>
</dbReference>
<name>A0A1M5QS13_9RHOB</name>
<dbReference type="InterPro" id="IPR036388">
    <property type="entry name" value="WH-like_DNA-bd_sf"/>
</dbReference>
<evidence type="ECO:0000256" key="3">
    <source>
        <dbReference type="ARBA" id="ARBA00023163"/>
    </source>
</evidence>
<dbReference type="EMBL" id="FQWM01000003">
    <property type="protein sequence ID" value="SHH16945.1"/>
    <property type="molecule type" value="Genomic_DNA"/>
</dbReference>
<gene>
    <name evidence="5" type="ORF">SAMN04488044_2091</name>
</gene>
<dbReference type="Proteomes" id="UP000184211">
    <property type="component" value="Unassembled WGS sequence"/>
</dbReference>
<dbReference type="SUPFAM" id="SSF46785">
    <property type="entry name" value="Winged helix' DNA-binding domain"/>
    <property type="match status" value="1"/>
</dbReference>
<evidence type="ECO:0000259" key="4">
    <source>
        <dbReference type="PROSITE" id="PS51000"/>
    </source>
</evidence>
<dbReference type="CDD" id="cd00090">
    <property type="entry name" value="HTH_ARSR"/>
    <property type="match status" value="1"/>
</dbReference>
<keyword evidence="6" id="KW-1185">Reference proteome</keyword>
<sequence length="253" mass="27524">MAKYDQEILNAVALRGTLTVTELSEMLGVSDQTIRRIVKPLVDAGKVEKVHGAIVSIENPMTAPFQIRMHHNREAKARIASKVVELIPNGASVAIDAGSSSGFVSQALQMKKDLTVVTNSAFVASKLSMTKGNRVYFAGTQLRDYDGASYDRTAFHTVEKMQVDFCVVTAAQVHPERGFLMAEQCEADMVEAMSRIAKQVIFAVDHSKVEATSTTGLIAIDETSEGIWIVTDSNEVVRHANLKNVARVIVSDA</sequence>
<proteinExistence type="predicted"/>
<reference evidence="6" key="1">
    <citation type="submission" date="2016-11" db="EMBL/GenBank/DDBJ databases">
        <authorList>
            <person name="Varghese N."/>
            <person name="Submissions S."/>
        </authorList>
    </citation>
    <scope>NUCLEOTIDE SEQUENCE [LARGE SCALE GENOMIC DNA]</scope>
    <source>
        <strain evidence="6">DSM 28223</strain>
    </source>
</reference>
<dbReference type="Pfam" id="PF08220">
    <property type="entry name" value="HTH_DeoR"/>
    <property type="match status" value="1"/>
</dbReference>
<dbReference type="InterPro" id="IPR014036">
    <property type="entry name" value="DeoR-like_C"/>
</dbReference>
<evidence type="ECO:0000313" key="6">
    <source>
        <dbReference type="Proteomes" id="UP000184211"/>
    </source>
</evidence>
<dbReference type="SMART" id="SM00420">
    <property type="entry name" value="HTH_DEOR"/>
    <property type="match status" value="1"/>
</dbReference>
<dbReference type="RefSeq" id="WP_072792975.1">
    <property type="nucleotide sequence ID" value="NZ_FQWM01000003.1"/>
</dbReference>
<dbReference type="GO" id="GO:0003700">
    <property type="term" value="F:DNA-binding transcription factor activity"/>
    <property type="evidence" value="ECO:0007669"/>
    <property type="project" value="InterPro"/>
</dbReference>
<dbReference type="AlphaFoldDB" id="A0A1M5QS13"/>
<dbReference type="PROSITE" id="PS51000">
    <property type="entry name" value="HTH_DEOR_2"/>
    <property type="match status" value="1"/>
</dbReference>